<feature type="compositionally biased region" description="Low complexity" evidence="1">
    <location>
        <begin position="1272"/>
        <end position="1293"/>
    </location>
</feature>
<feature type="compositionally biased region" description="Basic and acidic residues" evidence="1">
    <location>
        <begin position="94"/>
        <end position="103"/>
    </location>
</feature>
<dbReference type="PANTHER" id="PTHR46579:SF1">
    <property type="entry name" value="F5_8 TYPE C DOMAIN-CONTAINING PROTEIN"/>
    <property type="match status" value="1"/>
</dbReference>
<reference evidence="2 3" key="1">
    <citation type="journal article" date="2020" name="ISME J.">
        <title>Uncovering the hidden diversity of litter-decomposition mechanisms in mushroom-forming fungi.</title>
        <authorList>
            <person name="Floudas D."/>
            <person name="Bentzer J."/>
            <person name="Ahren D."/>
            <person name="Johansson T."/>
            <person name="Persson P."/>
            <person name="Tunlid A."/>
        </authorList>
    </citation>
    <scope>NUCLEOTIDE SEQUENCE [LARGE SCALE GENOMIC DNA]</scope>
    <source>
        <strain evidence="2 3">CBS 291.85</strain>
    </source>
</reference>
<feature type="compositionally biased region" description="Basic and acidic residues" evidence="1">
    <location>
        <begin position="1526"/>
        <end position="1538"/>
    </location>
</feature>
<dbReference type="OrthoDB" id="2669721at2759"/>
<dbReference type="EMBL" id="JAACJM010000699">
    <property type="protein sequence ID" value="KAF5308983.1"/>
    <property type="molecule type" value="Genomic_DNA"/>
</dbReference>
<feature type="region of interest" description="Disordered" evidence="1">
    <location>
        <begin position="1232"/>
        <end position="1349"/>
    </location>
</feature>
<dbReference type="Proteomes" id="UP000559256">
    <property type="component" value="Unassembled WGS sequence"/>
</dbReference>
<evidence type="ECO:0000313" key="2">
    <source>
        <dbReference type="EMBL" id="KAF5308983.1"/>
    </source>
</evidence>
<feature type="region of interest" description="Disordered" evidence="1">
    <location>
        <begin position="1398"/>
        <end position="1422"/>
    </location>
</feature>
<proteinExistence type="predicted"/>
<keyword evidence="3" id="KW-1185">Reference proteome</keyword>
<sequence length="1582" mass="176349">MSIEYYCDCSKYCNGIATLVGKRAWSYHKPYRLPTSEYGAGDGLDRSVPSRRSKRKGTRIDRRDTNSSSPRNDNHFPRSSRPPSQESSGAHQHHSLDPEHHAEDPEDSFDDIDMHDGTRSEAQDDPPIDSRDDDEDNEGEQRPYTPPIDETEPELPEECSSSNIEVIDMAKAFIKCLEDAELDNGDLGQSVLEKLLDPEDFVLQFDPVEDRALILCIKIYLIKDQTVRGYAATIKAIQEAEAFPDEELLSWDQMKRRMKELSGVEAIKHDMCPNTCLAFTGPFTDLDSCPECSSPRQNADGTRKQAFDTVPVGPSIQAMKRNPECAEEMEYFYNRTKECIEEVKRNGFVKDIDDICCGTDIMRAVEDGTIKKGDTILMLSMDGVQLYRNKSSDCWIAAWIVVNLRNDLRYKKVRVIVGCIIPGPNKPKHAESFLFPSLHHVAAINKRGGLPVWDARRDSKYLSNLFILFGLADSPGMIYFSGMVGHNGKNGCRYWCGLIGRHRAGASTYYPALAKPDDSDIEGCDHDDVPYNARRPPDSARYKLYLDWVCNSPTQTEYEVRRCESGICKPSIFLGMPEGTILGIPEMLPGDIMHLILNVVDALIGLWQGTFDCHKDDSIDTWVWTVLKGDVWKEHGADVEKSRSDLPGSFDRPPRNPAEKINSGYKCWEWLMYIFGLAPALLYGVLPDEHWDSFCKLVAGFRIFNQRSISKDQLRRGHKLLIDFTEEYEKLYYQRKESRLHFCRQSIHRLSHLGPEAARIGPALCYSQWSMESSIGYFTSMIRQDSTPYANLSALSVRHAQNGAVLAMIASPNTTHIPKFSKPVRNAPGYILCHPTATKPSYMSALELDAFAHYLDTYHPGHGYDRISLNPSIIKWSRLRLRNGQIACSYYKESTMTGYIRKARNVKIVKADGSPEFGEVQYYFRMSFQQPEDMDDDGNGNENDRSVETLAMISRYSNPDANLLRISHGVVMSCSYQGEDDLVVYPASMIEAVVAMVPHSKLSESKMGDAWKERYFVVEKPGLDVADISEPGTAYRVMQESLLAKNGELSAKSAELDDLKELIVVNLATLSKQVLSLTESVKSLEEKVHAPPSFRSPQHKQEDFPLVTPWYRPSSKDKGESSMEDTSHKAGTTWYIKHEDGSPITAAEADDMRAFMRAILYDLLREGLLAKTWATVGLTARRHLEEEMCARFSCLALGANNWKVDKLVGDNYHGWIKNHLDELLAPRLSLPPIPVKTEDDDDIKPQGTKRPSPASTASRPQSKKPRTLNGKSTTVTNSASSTPPSSSASTSSTEPMIKPKPSSTSTARKPTPPTTEPTITPTIALTANTSEPPASLPSVAPPNPEPTITPANALEIDVPLPSRVDSPDPIQICEDTSYNKFNDIAFNDNVSLQPPITAEETKSGDIDVTMGEESSDVSIDIDVGKPESFNIDVDMGVPPAYDGVVESPGNQIEFKDVLADLYNKAPPAPLILPPTAAGPSSKGKGKETSDTPAVKKIGRGQNAKGQKLARRPRPGTTNPKMLRKLKYVEELDADRGTDGDFEELWNSMSKEDKQKEEKDAKEATEKAIKKEALENATASSST</sequence>
<feature type="region of interest" description="Disordered" evidence="1">
    <location>
        <begin position="32"/>
        <end position="159"/>
    </location>
</feature>
<evidence type="ECO:0000256" key="1">
    <source>
        <dbReference type="SAM" id="MobiDB-lite"/>
    </source>
</evidence>
<feature type="compositionally biased region" description="Basic and acidic residues" evidence="1">
    <location>
        <begin position="1549"/>
        <end position="1573"/>
    </location>
</feature>
<feature type="compositionally biased region" description="Acidic residues" evidence="1">
    <location>
        <begin position="123"/>
        <end position="138"/>
    </location>
</feature>
<organism evidence="2 3">
    <name type="scientific">Tetrapyrgos nigripes</name>
    <dbReference type="NCBI Taxonomy" id="182062"/>
    <lineage>
        <taxon>Eukaryota</taxon>
        <taxon>Fungi</taxon>
        <taxon>Dikarya</taxon>
        <taxon>Basidiomycota</taxon>
        <taxon>Agaricomycotina</taxon>
        <taxon>Agaricomycetes</taxon>
        <taxon>Agaricomycetidae</taxon>
        <taxon>Agaricales</taxon>
        <taxon>Marasmiineae</taxon>
        <taxon>Marasmiaceae</taxon>
        <taxon>Tetrapyrgos</taxon>
    </lineage>
</organism>
<evidence type="ECO:0000313" key="3">
    <source>
        <dbReference type="Proteomes" id="UP000559256"/>
    </source>
</evidence>
<comment type="caution">
    <text evidence="2">The sequence shown here is derived from an EMBL/GenBank/DDBJ whole genome shotgun (WGS) entry which is preliminary data.</text>
</comment>
<dbReference type="PANTHER" id="PTHR46579">
    <property type="entry name" value="F5/8 TYPE C DOMAIN-CONTAINING PROTEIN-RELATED"/>
    <property type="match status" value="1"/>
</dbReference>
<protein>
    <submittedName>
        <fullName evidence="2">Uncharacterized protein</fullName>
    </submittedName>
</protein>
<feature type="region of interest" description="Disordered" evidence="1">
    <location>
        <begin position="1466"/>
        <end position="1582"/>
    </location>
</feature>
<gene>
    <name evidence="2" type="ORF">D9758_018418</name>
</gene>
<name>A0A8H5ER11_9AGAR</name>
<feature type="compositionally biased region" description="Basic and acidic residues" evidence="1">
    <location>
        <begin position="112"/>
        <end position="122"/>
    </location>
</feature>
<accession>A0A8H5ER11</accession>